<dbReference type="AlphaFoldDB" id="A0A964DZ10"/>
<keyword evidence="2" id="KW-1185">Reference proteome</keyword>
<sequence>MAFTYALVRHPAVSGGQGRCYGRLDLRLARPKQDILTLVAKLAPLRGAAIHTSPLHRCRLVADALAADWGQTAQRDDRLIEMDFGAWEGVPWDEVPRHELDAWAADLQGFTPPGGENGQQLIARVSAFWAEIAAQGGRHVVITHGGPLKVLCALSESQPIDLARPAPPMGGVIEARA</sequence>
<protein>
    <submittedName>
        <fullName evidence="1">Histidine phosphatase family protein</fullName>
    </submittedName>
</protein>
<evidence type="ECO:0000313" key="1">
    <source>
        <dbReference type="EMBL" id="MCB8875746.1"/>
    </source>
</evidence>
<gene>
    <name evidence="1" type="ORF">ASILVAE211_11175</name>
</gene>
<dbReference type="EMBL" id="JAESVB010000004">
    <property type="protein sequence ID" value="MCB8875746.1"/>
    <property type="molecule type" value="Genomic_DNA"/>
</dbReference>
<dbReference type="InterPro" id="IPR013078">
    <property type="entry name" value="His_Pase_superF_clade-1"/>
</dbReference>
<reference evidence="1" key="2">
    <citation type="submission" date="2021-01" db="EMBL/GenBank/DDBJ databases">
        <authorList>
            <person name="Mieszkin S."/>
            <person name="Pouder E."/>
            <person name="Alain K."/>
        </authorList>
    </citation>
    <scope>NUCLEOTIDE SEQUENCE</scope>
    <source>
        <strain evidence="1">HW T2.11</strain>
    </source>
</reference>
<name>A0A964DZ10_9PROT</name>
<dbReference type="Gene3D" id="3.40.50.1240">
    <property type="entry name" value="Phosphoglycerate mutase-like"/>
    <property type="match status" value="1"/>
</dbReference>
<accession>A0A964DZ10</accession>
<organism evidence="1 2">
    <name type="scientific">Acidisoma silvae</name>
    <dbReference type="NCBI Taxonomy" id="2802396"/>
    <lineage>
        <taxon>Bacteria</taxon>
        <taxon>Pseudomonadati</taxon>
        <taxon>Pseudomonadota</taxon>
        <taxon>Alphaproteobacteria</taxon>
        <taxon>Acetobacterales</taxon>
        <taxon>Acidocellaceae</taxon>
        <taxon>Acidisoma</taxon>
    </lineage>
</organism>
<evidence type="ECO:0000313" key="2">
    <source>
        <dbReference type="Proteomes" id="UP000708298"/>
    </source>
</evidence>
<dbReference type="RefSeq" id="WP_227321406.1">
    <property type="nucleotide sequence ID" value="NZ_JAESVB010000004.1"/>
</dbReference>
<comment type="caution">
    <text evidence="1">The sequence shown here is derived from an EMBL/GenBank/DDBJ whole genome shotgun (WGS) entry which is preliminary data.</text>
</comment>
<dbReference type="SUPFAM" id="SSF53254">
    <property type="entry name" value="Phosphoglycerate mutase-like"/>
    <property type="match status" value="1"/>
</dbReference>
<dbReference type="Proteomes" id="UP000708298">
    <property type="component" value="Unassembled WGS sequence"/>
</dbReference>
<reference evidence="1" key="1">
    <citation type="journal article" date="2021" name="Microorganisms">
        <title>Acidisoma silvae sp. nov. and Acidisomacellulosilytica sp. nov., Two Acidophilic Bacteria Isolated from Decaying Wood, Hydrolyzing Cellulose and Producing Poly-3-hydroxybutyrate.</title>
        <authorList>
            <person name="Mieszkin S."/>
            <person name="Pouder E."/>
            <person name="Uroz S."/>
            <person name="Simon-Colin C."/>
            <person name="Alain K."/>
        </authorList>
    </citation>
    <scope>NUCLEOTIDE SEQUENCE</scope>
    <source>
        <strain evidence="1">HW T2.11</strain>
    </source>
</reference>
<dbReference type="InterPro" id="IPR029033">
    <property type="entry name" value="His_PPase_superfam"/>
</dbReference>
<proteinExistence type="predicted"/>
<dbReference type="Pfam" id="PF00300">
    <property type="entry name" value="His_Phos_1"/>
    <property type="match status" value="1"/>
</dbReference>